<dbReference type="EC" id="4.2.1.1" evidence="2 6"/>
<dbReference type="InterPro" id="IPR018338">
    <property type="entry name" value="Carbonic_anhydrase_a-class_CS"/>
</dbReference>
<dbReference type="PROSITE" id="PS00162">
    <property type="entry name" value="ALPHA_CA_1"/>
    <property type="match status" value="1"/>
</dbReference>
<gene>
    <name evidence="8" type="ORF">GUJ93_ZPchr0008g13048</name>
</gene>
<accession>A0A8J5UWY1</accession>
<dbReference type="GO" id="GO:0004089">
    <property type="term" value="F:carbonate dehydratase activity"/>
    <property type="evidence" value="ECO:0007669"/>
    <property type="project" value="UniProtKB-UniRule"/>
</dbReference>
<reference evidence="8" key="1">
    <citation type="journal article" date="2021" name="bioRxiv">
        <title>Whole Genome Assembly and Annotation of Northern Wild Rice, Zizania palustris L., Supports a Whole Genome Duplication in the Zizania Genus.</title>
        <authorList>
            <person name="Haas M."/>
            <person name="Kono T."/>
            <person name="Macchietto M."/>
            <person name="Millas R."/>
            <person name="McGilp L."/>
            <person name="Shao M."/>
            <person name="Duquette J."/>
            <person name="Hirsch C.N."/>
            <person name="Kimball J."/>
        </authorList>
    </citation>
    <scope>NUCLEOTIDE SEQUENCE</scope>
    <source>
        <tissue evidence="8">Fresh leaf tissue</tissue>
    </source>
</reference>
<dbReference type="Pfam" id="PF00194">
    <property type="entry name" value="Carb_anhydrase"/>
    <property type="match status" value="1"/>
</dbReference>
<dbReference type="PANTHER" id="PTHR18952">
    <property type="entry name" value="CARBONIC ANHYDRASE"/>
    <property type="match status" value="1"/>
</dbReference>
<feature type="signal peptide" evidence="6">
    <location>
        <begin position="1"/>
        <end position="25"/>
    </location>
</feature>
<dbReference type="GO" id="GO:0008270">
    <property type="term" value="F:zinc ion binding"/>
    <property type="evidence" value="ECO:0007669"/>
    <property type="project" value="UniProtKB-UniRule"/>
</dbReference>
<dbReference type="PROSITE" id="PS51144">
    <property type="entry name" value="ALPHA_CA_2"/>
    <property type="match status" value="1"/>
</dbReference>
<evidence type="ECO:0000313" key="9">
    <source>
        <dbReference type="Proteomes" id="UP000729402"/>
    </source>
</evidence>
<dbReference type="InterPro" id="IPR001148">
    <property type="entry name" value="CA_dom"/>
</dbReference>
<comment type="similarity">
    <text evidence="6">Belongs to the alpha-carbonic anhydrase family.</text>
</comment>
<reference evidence="8" key="2">
    <citation type="submission" date="2021-02" db="EMBL/GenBank/DDBJ databases">
        <authorList>
            <person name="Kimball J.A."/>
            <person name="Haas M.W."/>
            <person name="Macchietto M."/>
            <person name="Kono T."/>
            <person name="Duquette J."/>
            <person name="Shao M."/>
        </authorList>
    </citation>
    <scope>NUCLEOTIDE SEQUENCE</scope>
    <source>
        <tissue evidence="8">Fresh leaf tissue</tissue>
    </source>
</reference>
<keyword evidence="4 6" id="KW-0862">Zinc</keyword>
<keyword evidence="5 6" id="KW-0456">Lyase</keyword>
<evidence type="ECO:0000256" key="1">
    <source>
        <dbReference type="ARBA" id="ARBA00001947"/>
    </source>
</evidence>
<dbReference type="SMART" id="SM01057">
    <property type="entry name" value="Carb_anhydrase"/>
    <property type="match status" value="1"/>
</dbReference>
<keyword evidence="3 6" id="KW-0479">Metal-binding</keyword>
<sequence>MPAASSRFCVATVLLLLSVTSAARAEGDGGFSYIPGTPNGPENWGNLKPEWATCSTGKRQSPINLDSLQLTLAPGLGYLNYTYQNAKASVVNHGNEIKVRFDGDAGSLVINHTAYHLRQMHWHTPSEHTIDDRRYDMELHMVHLNAQNEAAVIGILYDVGFRRDKFLYKLEPYIRKIANQKDKEVLVHGGVDPNIAKGPLDNIYYRFMGSFTTPPCTEGSPRLLSRRCALYRSTSLHFSGQPCSTVSRTTRGPFRT</sequence>
<evidence type="ECO:0000256" key="2">
    <source>
        <dbReference type="ARBA" id="ARBA00012925"/>
    </source>
</evidence>
<comment type="caution">
    <text evidence="8">The sequence shown here is derived from an EMBL/GenBank/DDBJ whole genome shotgun (WGS) entry which is preliminary data.</text>
</comment>
<evidence type="ECO:0000313" key="8">
    <source>
        <dbReference type="EMBL" id="KAG8047237.1"/>
    </source>
</evidence>
<protein>
    <recommendedName>
        <fullName evidence="2 6">Carbonic anhydrase</fullName>
        <ecNumber evidence="2 6">4.2.1.1</ecNumber>
    </recommendedName>
</protein>
<dbReference type="OrthoDB" id="429145at2759"/>
<dbReference type="Proteomes" id="UP000729402">
    <property type="component" value="Unassembled WGS sequence"/>
</dbReference>
<dbReference type="PANTHER" id="PTHR18952:SF253">
    <property type="entry name" value="OS08G0470200 PROTEIN"/>
    <property type="match status" value="1"/>
</dbReference>
<feature type="domain" description="Alpha-carbonic anhydrase" evidence="7">
    <location>
        <begin position="29"/>
        <end position="256"/>
    </location>
</feature>
<comment type="catalytic activity">
    <reaction evidence="6">
        <text>hydrogencarbonate + H(+) = CO2 + H2O</text>
        <dbReference type="Rhea" id="RHEA:10748"/>
        <dbReference type="ChEBI" id="CHEBI:15377"/>
        <dbReference type="ChEBI" id="CHEBI:15378"/>
        <dbReference type="ChEBI" id="CHEBI:16526"/>
        <dbReference type="ChEBI" id="CHEBI:17544"/>
        <dbReference type="EC" id="4.2.1.1"/>
    </reaction>
</comment>
<evidence type="ECO:0000259" key="7">
    <source>
        <dbReference type="PROSITE" id="PS51144"/>
    </source>
</evidence>
<organism evidence="8 9">
    <name type="scientific">Zizania palustris</name>
    <name type="common">Northern wild rice</name>
    <dbReference type="NCBI Taxonomy" id="103762"/>
    <lineage>
        <taxon>Eukaryota</taxon>
        <taxon>Viridiplantae</taxon>
        <taxon>Streptophyta</taxon>
        <taxon>Embryophyta</taxon>
        <taxon>Tracheophyta</taxon>
        <taxon>Spermatophyta</taxon>
        <taxon>Magnoliopsida</taxon>
        <taxon>Liliopsida</taxon>
        <taxon>Poales</taxon>
        <taxon>Poaceae</taxon>
        <taxon>BOP clade</taxon>
        <taxon>Oryzoideae</taxon>
        <taxon>Oryzeae</taxon>
        <taxon>Zizaniinae</taxon>
        <taxon>Zizania</taxon>
    </lineage>
</organism>
<name>A0A8J5UWY1_ZIZPA</name>
<feature type="chain" id="PRO_5035488450" description="Carbonic anhydrase" evidence="6">
    <location>
        <begin position="26"/>
        <end position="256"/>
    </location>
</feature>
<comment type="cofactor">
    <cofactor evidence="1 6">
        <name>Zn(2+)</name>
        <dbReference type="ChEBI" id="CHEBI:29105"/>
    </cofactor>
</comment>
<evidence type="ECO:0000256" key="5">
    <source>
        <dbReference type="ARBA" id="ARBA00023239"/>
    </source>
</evidence>
<evidence type="ECO:0000256" key="3">
    <source>
        <dbReference type="ARBA" id="ARBA00022723"/>
    </source>
</evidence>
<dbReference type="InterPro" id="IPR041891">
    <property type="entry name" value="Alpha_CA_prokaryot-like"/>
</dbReference>
<evidence type="ECO:0000256" key="4">
    <source>
        <dbReference type="ARBA" id="ARBA00022833"/>
    </source>
</evidence>
<dbReference type="EMBL" id="JAAALK010000290">
    <property type="protein sequence ID" value="KAG8047237.1"/>
    <property type="molecule type" value="Genomic_DNA"/>
</dbReference>
<dbReference type="GO" id="GO:0006730">
    <property type="term" value="P:one-carbon metabolic process"/>
    <property type="evidence" value="ECO:0007669"/>
    <property type="project" value="TreeGrafter"/>
</dbReference>
<keyword evidence="6" id="KW-0732">Signal</keyword>
<keyword evidence="9" id="KW-1185">Reference proteome</keyword>
<evidence type="ECO:0000256" key="6">
    <source>
        <dbReference type="RuleBase" id="RU367011"/>
    </source>
</evidence>
<dbReference type="CDD" id="cd03124">
    <property type="entry name" value="alpha_CA_prokaryotic_like"/>
    <property type="match status" value="1"/>
</dbReference>
<comment type="function">
    <text evidence="6">Reversible hydration of carbon dioxide.</text>
</comment>
<dbReference type="InterPro" id="IPR023561">
    <property type="entry name" value="Carbonic_anhydrase_a-class"/>
</dbReference>
<proteinExistence type="inferred from homology"/>
<dbReference type="AlphaFoldDB" id="A0A8J5UWY1"/>